<accession>A0A0F9IFK0</accession>
<organism evidence="1">
    <name type="scientific">marine sediment metagenome</name>
    <dbReference type="NCBI Taxonomy" id="412755"/>
    <lineage>
        <taxon>unclassified sequences</taxon>
        <taxon>metagenomes</taxon>
        <taxon>ecological metagenomes</taxon>
    </lineage>
</organism>
<protein>
    <submittedName>
        <fullName evidence="1">Uncharacterized protein</fullName>
    </submittedName>
</protein>
<name>A0A0F9IFK0_9ZZZZ</name>
<gene>
    <name evidence="1" type="ORF">LCGC14_1883320</name>
</gene>
<comment type="caution">
    <text evidence="1">The sequence shown here is derived from an EMBL/GenBank/DDBJ whole genome shotgun (WGS) entry which is preliminary data.</text>
</comment>
<proteinExistence type="predicted"/>
<reference evidence="1" key="1">
    <citation type="journal article" date="2015" name="Nature">
        <title>Complex archaea that bridge the gap between prokaryotes and eukaryotes.</title>
        <authorList>
            <person name="Spang A."/>
            <person name="Saw J.H."/>
            <person name="Jorgensen S.L."/>
            <person name="Zaremba-Niedzwiedzka K."/>
            <person name="Martijn J."/>
            <person name="Lind A.E."/>
            <person name="van Eijk R."/>
            <person name="Schleper C."/>
            <person name="Guy L."/>
            <person name="Ettema T.J."/>
        </authorList>
    </citation>
    <scope>NUCLEOTIDE SEQUENCE</scope>
</reference>
<dbReference type="AlphaFoldDB" id="A0A0F9IFK0"/>
<evidence type="ECO:0000313" key="1">
    <source>
        <dbReference type="EMBL" id="KKL92580.1"/>
    </source>
</evidence>
<dbReference type="EMBL" id="LAZR01019425">
    <property type="protein sequence ID" value="KKL92580.1"/>
    <property type="molecule type" value="Genomic_DNA"/>
</dbReference>
<sequence length="121" mass="13105">MIRLGDTAGEWYLDDLLGLGPSSGPPRVPDAVAIDYGQGWSWVNAGDVLRAEVLRQGAARITYNGRTLTLTAYCATRIRERGIRCNCGAPELGHAPDCDWIRAGDDAAQDFGDLWAEQGEP</sequence>
<feature type="non-terminal residue" evidence="1">
    <location>
        <position position="121"/>
    </location>
</feature>